<feature type="compositionally biased region" description="Basic and acidic residues" evidence="1">
    <location>
        <begin position="64"/>
        <end position="83"/>
    </location>
</feature>
<dbReference type="AlphaFoldDB" id="A0A498M6X9"/>
<reference evidence="2 3" key="1">
    <citation type="submission" date="2018-03" db="EMBL/GenBank/DDBJ databases">
        <title>Draft genome sequence of Rohu Carp (Labeo rohita).</title>
        <authorList>
            <person name="Das P."/>
            <person name="Kushwaha B."/>
            <person name="Joshi C.G."/>
            <person name="Kumar D."/>
            <person name="Nagpure N.S."/>
            <person name="Sahoo L."/>
            <person name="Das S.P."/>
            <person name="Bit A."/>
            <person name="Patnaik S."/>
            <person name="Meher P.K."/>
            <person name="Jayasankar P."/>
            <person name="Koringa P.G."/>
            <person name="Patel N.V."/>
            <person name="Hinsu A.T."/>
            <person name="Kumar R."/>
            <person name="Pandey M."/>
            <person name="Agarwal S."/>
            <person name="Srivastava S."/>
            <person name="Singh M."/>
            <person name="Iquebal M.A."/>
            <person name="Jaiswal S."/>
            <person name="Angadi U.B."/>
            <person name="Kumar N."/>
            <person name="Raza M."/>
            <person name="Shah T.M."/>
            <person name="Rai A."/>
            <person name="Jena J.K."/>
        </authorList>
    </citation>
    <scope>NUCLEOTIDE SEQUENCE [LARGE SCALE GENOMIC DNA]</scope>
    <source>
        <strain evidence="2">DASCIFA01</strain>
        <tissue evidence="2">Testis</tissue>
    </source>
</reference>
<comment type="caution">
    <text evidence="2">The sequence shown here is derived from an EMBL/GenBank/DDBJ whole genome shotgun (WGS) entry which is preliminary data.</text>
</comment>
<proteinExistence type="predicted"/>
<sequence length="134" mass="14387">MLPGFGLRAAGAHGEGQVRFSGRDANEGRGTSSAAVRGRRVCAVESSSELQVAAGNPTTGRVFRGTETRTGENLQKTEIHQQDRPQQTGHRPLSERDTGEDLVSEPQDEVEELQREGEHVHTTADGATDALEPV</sequence>
<evidence type="ECO:0000313" key="3">
    <source>
        <dbReference type="Proteomes" id="UP000290572"/>
    </source>
</evidence>
<dbReference type="EMBL" id="QBIY01012986">
    <property type="protein sequence ID" value="RXN13405.1"/>
    <property type="molecule type" value="Genomic_DNA"/>
</dbReference>
<protein>
    <submittedName>
        <fullName evidence="2">Uncharacterized protein</fullName>
    </submittedName>
</protein>
<evidence type="ECO:0000313" key="2">
    <source>
        <dbReference type="EMBL" id="RXN13405.1"/>
    </source>
</evidence>
<feature type="region of interest" description="Disordered" evidence="1">
    <location>
        <begin position="1"/>
        <end position="134"/>
    </location>
</feature>
<dbReference type="Proteomes" id="UP000290572">
    <property type="component" value="Unassembled WGS sequence"/>
</dbReference>
<organism evidence="2 3">
    <name type="scientific">Labeo rohita</name>
    <name type="common">Indian major carp</name>
    <name type="synonym">Cyprinus rohita</name>
    <dbReference type="NCBI Taxonomy" id="84645"/>
    <lineage>
        <taxon>Eukaryota</taxon>
        <taxon>Metazoa</taxon>
        <taxon>Chordata</taxon>
        <taxon>Craniata</taxon>
        <taxon>Vertebrata</taxon>
        <taxon>Euteleostomi</taxon>
        <taxon>Actinopterygii</taxon>
        <taxon>Neopterygii</taxon>
        <taxon>Teleostei</taxon>
        <taxon>Ostariophysi</taxon>
        <taxon>Cypriniformes</taxon>
        <taxon>Cyprinidae</taxon>
        <taxon>Labeoninae</taxon>
        <taxon>Labeonini</taxon>
        <taxon>Labeo</taxon>
    </lineage>
</organism>
<gene>
    <name evidence="2" type="ORF">ROHU_009741</name>
</gene>
<keyword evidence="3" id="KW-1185">Reference proteome</keyword>
<feature type="compositionally biased region" description="Basic and acidic residues" evidence="1">
    <location>
        <begin position="112"/>
        <end position="122"/>
    </location>
</feature>
<evidence type="ECO:0000256" key="1">
    <source>
        <dbReference type="SAM" id="MobiDB-lite"/>
    </source>
</evidence>
<name>A0A498M6X9_LABRO</name>
<accession>A0A498M6X9</accession>
<feature type="compositionally biased region" description="Acidic residues" evidence="1">
    <location>
        <begin position="100"/>
        <end position="111"/>
    </location>
</feature>